<dbReference type="AlphaFoldDB" id="A0A1V9F3C2"/>
<dbReference type="NCBIfam" id="TIGR02937">
    <property type="entry name" value="sigma70-ECF"/>
    <property type="match status" value="1"/>
</dbReference>
<dbReference type="InterPro" id="IPR013325">
    <property type="entry name" value="RNA_pol_sigma_r2"/>
</dbReference>
<dbReference type="Pfam" id="PF04542">
    <property type="entry name" value="Sigma70_r2"/>
    <property type="match status" value="1"/>
</dbReference>
<dbReference type="Gene3D" id="1.10.1740.10">
    <property type="match status" value="1"/>
</dbReference>
<evidence type="ECO:0000259" key="5">
    <source>
        <dbReference type="Pfam" id="PF04542"/>
    </source>
</evidence>
<sequence length="193" mass="22457">MGAETDHILLQLLKTADPLGFKALFQRYYKTLCIQAYLLLQDEGEAEDLVQDVFVKFWQERKYEIVQQSLGSYLTTMVKHAALNLLKHKSRVNRKEKTYQERIEIIENTHVMEIQETAQMVQSVIAQLPEQCKRIFELVCVEGKKYQEAAVIAGVTVNTVKTQLRRAFAKLRESLRDYYYFTGLSPVLYILLS</sequence>
<evidence type="ECO:0008006" key="9">
    <source>
        <dbReference type="Google" id="ProtNLM"/>
    </source>
</evidence>
<comment type="similarity">
    <text evidence="1">Belongs to the sigma-70 factor family. ECF subfamily.</text>
</comment>
<accession>A0A1V9F3C2</accession>
<dbReference type="CDD" id="cd06171">
    <property type="entry name" value="Sigma70_r4"/>
    <property type="match status" value="1"/>
</dbReference>
<keyword evidence="2" id="KW-0805">Transcription regulation</keyword>
<dbReference type="EMBL" id="LWBP01000212">
    <property type="protein sequence ID" value="OQP52746.1"/>
    <property type="molecule type" value="Genomic_DNA"/>
</dbReference>
<proteinExistence type="inferred from homology"/>
<dbReference type="RefSeq" id="WP_081169700.1">
    <property type="nucleotide sequence ID" value="NZ_LWBP01000212.1"/>
</dbReference>
<dbReference type="STRING" id="550983.A4R26_28370"/>
<comment type="caution">
    <text evidence="7">The sequence shown here is derived from an EMBL/GenBank/DDBJ whole genome shotgun (WGS) entry which is preliminary data.</text>
</comment>
<evidence type="ECO:0000256" key="2">
    <source>
        <dbReference type="ARBA" id="ARBA00023015"/>
    </source>
</evidence>
<dbReference type="OrthoDB" id="653814at2"/>
<protein>
    <recommendedName>
        <fullName evidence="9">RNA polymerase sigma-70 factor</fullName>
    </recommendedName>
</protein>
<dbReference type="SUPFAM" id="SSF88659">
    <property type="entry name" value="Sigma3 and sigma4 domains of RNA polymerase sigma factors"/>
    <property type="match status" value="1"/>
</dbReference>
<evidence type="ECO:0000313" key="7">
    <source>
        <dbReference type="EMBL" id="OQP52746.1"/>
    </source>
</evidence>
<dbReference type="Gene3D" id="1.10.10.10">
    <property type="entry name" value="Winged helix-like DNA-binding domain superfamily/Winged helix DNA-binding domain"/>
    <property type="match status" value="1"/>
</dbReference>
<evidence type="ECO:0000259" key="6">
    <source>
        <dbReference type="Pfam" id="PF08281"/>
    </source>
</evidence>
<dbReference type="SUPFAM" id="SSF88946">
    <property type="entry name" value="Sigma2 domain of RNA polymerase sigma factors"/>
    <property type="match status" value="1"/>
</dbReference>
<dbReference type="PANTHER" id="PTHR43133">
    <property type="entry name" value="RNA POLYMERASE ECF-TYPE SIGMA FACTO"/>
    <property type="match status" value="1"/>
</dbReference>
<dbReference type="GO" id="GO:0003677">
    <property type="term" value="F:DNA binding"/>
    <property type="evidence" value="ECO:0007669"/>
    <property type="project" value="InterPro"/>
</dbReference>
<gene>
    <name evidence="7" type="ORF">A4R26_28370</name>
</gene>
<dbReference type="Pfam" id="PF08281">
    <property type="entry name" value="Sigma70_r4_2"/>
    <property type="match status" value="1"/>
</dbReference>
<keyword evidence="3" id="KW-0731">Sigma factor</keyword>
<dbReference type="InterPro" id="IPR013324">
    <property type="entry name" value="RNA_pol_sigma_r3/r4-like"/>
</dbReference>
<dbReference type="InterPro" id="IPR039425">
    <property type="entry name" value="RNA_pol_sigma-70-like"/>
</dbReference>
<keyword evidence="8" id="KW-1185">Reference proteome</keyword>
<dbReference type="NCBIfam" id="TIGR02985">
    <property type="entry name" value="Sig70_bacteroi1"/>
    <property type="match status" value="1"/>
</dbReference>
<dbReference type="InterPro" id="IPR036388">
    <property type="entry name" value="WH-like_DNA-bd_sf"/>
</dbReference>
<dbReference type="GO" id="GO:0006352">
    <property type="term" value="P:DNA-templated transcription initiation"/>
    <property type="evidence" value="ECO:0007669"/>
    <property type="project" value="InterPro"/>
</dbReference>
<evidence type="ECO:0000313" key="8">
    <source>
        <dbReference type="Proteomes" id="UP000192276"/>
    </source>
</evidence>
<evidence type="ECO:0000256" key="1">
    <source>
        <dbReference type="ARBA" id="ARBA00010641"/>
    </source>
</evidence>
<dbReference type="InterPro" id="IPR007627">
    <property type="entry name" value="RNA_pol_sigma70_r2"/>
</dbReference>
<dbReference type="InterPro" id="IPR013249">
    <property type="entry name" value="RNA_pol_sigma70_r4_t2"/>
</dbReference>
<feature type="domain" description="RNA polymerase sigma-70 region 2" evidence="5">
    <location>
        <begin position="24"/>
        <end position="91"/>
    </location>
</feature>
<dbReference type="InterPro" id="IPR014327">
    <property type="entry name" value="RNA_pol_sigma70_bacteroid"/>
</dbReference>
<dbReference type="GO" id="GO:0016987">
    <property type="term" value="F:sigma factor activity"/>
    <property type="evidence" value="ECO:0007669"/>
    <property type="project" value="UniProtKB-KW"/>
</dbReference>
<organism evidence="7 8">
    <name type="scientific">Niastella populi</name>
    <dbReference type="NCBI Taxonomy" id="550983"/>
    <lineage>
        <taxon>Bacteria</taxon>
        <taxon>Pseudomonadati</taxon>
        <taxon>Bacteroidota</taxon>
        <taxon>Chitinophagia</taxon>
        <taxon>Chitinophagales</taxon>
        <taxon>Chitinophagaceae</taxon>
        <taxon>Niastella</taxon>
    </lineage>
</organism>
<feature type="domain" description="RNA polymerase sigma factor 70 region 4 type 2" evidence="6">
    <location>
        <begin position="119"/>
        <end position="171"/>
    </location>
</feature>
<dbReference type="InterPro" id="IPR014284">
    <property type="entry name" value="RNA_pol_sigma-70_dom"/>
</dbReference>
<dbReference type="Proteomes" id="UP000192276">
    <property type="component" value="Unassembled WGS sequence"/>
</dbReference>
<reference evidence="8" key="1">
    <citation type="submission" date="2016-04" db="EMBL/GenBank/DDBJ databases">
        <authorList>
            <person name="Chen L."/>
            <person name="Zhuang W."/>
            <person name="Wang G."/>
        </authorList>
    </citation>
    <scope>NUCLEOTIDE SEQUENCE [LARGE SCALE GENOMIC DNA]</scope>
    <source>
        <strain evidence="8">208</strain>
    </source>
</reference>
<name>A0A1V9F3C2_9BACT</name>
<evidence type="ECO:0000256" key="4">
    <source>
        <dbReference type="ARBA" id="ARBA00023163"/>
    </source>
</evidence>
<evidence type="ECO:0000256" key="3">
    <source>
        <dbReference type="ARBA" id="ARBA00023082"/>
    </source>
</evidence>
<keyword evidence="4" id="KW-0804">Transcription</keyword>
<dbReference type="PANTHER" id="PTHR43133:SF46">
    <property type="entry name" value="RNA POLYMERASE SIGMA-70 FACTOR ECF SUBFAMILY"/>
    <property type="match status" value="1"/>
</dbReference>